<dbReference type="AlphaFoldDB" id="A0A166C884"/>
<evidence type="ECO:0000313" key="2">
    <source>
        <dbReference type="Proteomes" id="UP000076532"/>
    </source>
</evidence>
<dbReference type="Gene3D" id="3.80.10.10">
    <property type="entry name" value="Ribonuclease Inhibitor"/>
    <property type="match status" value="1"/>
</dbReference>
<dbReference type="InterPro" id="IPR032675">
    <property type="entry name" value="LRR_dom_sf"/>
</dbReference>
<dbReference type="Proteomes" id="UP000076532">
    <property type="component" value="Unassembled WGS sequence"/>
</dbReference>
<keyword evidence="2" id="KW-1185">Reference proteome</keyword>
<gene>
    <name evidence="1" type="ORF">FIBSPDRAFT_897428</name>
</gene>
<accession>A0A166C884</accession>
<sequence>MLLLEGNKMLSILSTAVNVQEQVVEAQKLVQRGGAIAITLSRQAWGWLCGLRDESVAQSRCEIWRGTCQQQGIDPEILCRSVKYVCTIGFLTSIPNDDTYTLHWWSMRLGKGHKLWSAVNVALIEELLSQLHIDLCKKNAVLIFHMAFDHTINDHHKWVKSMFAYMLSDIADNGKALKRDTLQTQLFGFIRELCFSCDSALQFMQSAQHLTLMPKLESLTICSDSPGTHAWCTSFNTIQLQYLSKLSITRCNDFSITWLKIQKLPTLLRLHIEVFSLEFPEHLLDVINGRCNLQELHMKLGGRGDGYTIGDILDSLQNFPNLTTLRFLGDPPDGGDTPEYLDYDDAVTISEYWPKLHVLDVALADMDFFLDVVDLPHLEELTVNALFWDSGFKDPSNAPCPNLRVLRFSCCPPHWATDGPNEIKMHWFPNLMSFEMIPGDGGAEPEPAWW</sequence>
<proteinExistence type="predicted"/>
<dbReference type="EMBL" id="KV417633">
    <property type="protein sequence ID" value="KZP13390.1"/>
    <property type="molecule type" value="Genomic_DNA"/>
</dbReference>
<reference evidence="1 2" key="1">
    <citation type="journal article" date="2016" name="Mol. Biol. Evol.">
        <title>Comparative Genomics of Early-Diverging Mushroom-Forming Fungi Provides Insights into the Origins of Lignocellulose Decay Capabilities.</title>
        <authorList>
            <person name="Nagy L.G."/>
            <person name="Riley R."/>
            <person name="Tritt A."/>
            <person name="Adam C."/>
            <person name="Daum C."/>
            <person name="Floudas D."/>
            <person name="Sun H."/>
            <person name="Yadav J.S."/>
            <person name="Pangilinan J."/>
            <person name="Larsson K.H."/>
            <person name="Matsuura K."/>
            <person name="Barry K."/>
            <person name="Labutti K."/>
            <person name="Kuo R."/>
            <person name="Ohm R.A."/>
            <person name="Bhattacharya S.S."/>
            <person name="Shirouzu T."/>
            <person name="Yoshinaga Y."/>
            <person name="Martin F.M."/>
            <person name="Grigoriev I.V."/>
            <person name="Hibbett D.S."/>
        </authorList>
    </citation>
    <scope>NUCLEOTIDE SEQUENCE [LARGE SCALE GENOMIC DNA]</scope>
    <source>
        <strain evidence="1 2">CBS 109695</strain>
    </source>
</reference>
<evidence type="ECO:0008006" key="3">
    <source>
        <dbReference type="Google" id="ProtNLM"/>
    </source>
</evidence>
<evidence type="ECO:0000313" key="1">
    <source>
        <dbReference type="EMBL" id="KZP13390.1"/>
    </source>
</evidence>
<organism evidence="1 2">
    <name type="scientific">Athelia psychrophila</name>
    <dbReference type="NCBI Taxonomy" id="1759441"/>
    <lineage>
        <taxon>Eukaryota</taxon>
        <taxon>Fungi</taxon>
        <taxon>Dikarya</taxon>
        <taxon>Basidiomycota</taxon>
        <taxon>Agaricomycotina</taxon>
        <taxon>Agaricomycetes</taxon>
        <taxon>Agaricomycetidae</taxon>
        <taxon>Atheliales</taxon>
        <taxon>Atheliaceae</taxon>
        <taxon>Athelia</taxon>
    </lineage>
</organism>
<name>A0A166C884_9AGAM</name>
<dbReference type="SUPFAM" id="SSF52047">
    <property type="entry name" value="RNI-like"/>
    <property type="match status" value="1"/>
</dbReference>
<protein>
    <recommendedName>
        <fullName evidence="3">F-box domain-containing protein</fullName>
    </recommendedName>
</protein>